<dbReference type="PANTHER" id="PTHR31465">
    <property type="entry name" value="PROTEIN RTA1-RELATED"/>
    <property type="match status" value="1"/>
</dbReference>
<comment type="subcellular location">
    <subcellularLocation>
        <location evidence="1">Membrane</location>
        <topology evidence="1">Multi-pass membrane protein</topology>
    </subcellularLocation>
</comment>
<dbReference type="EMBL" id="KZ805303">
    <property type="protein sequence ID" value="PVI07715.1"/>
    <property type="molecule type" value="Genomic_DNA"/>
</dbReference>
<evidence type="ECO:0000256" key="2">
    <source>
        <dbReference type="ARBA" id="ARBA00022692"/>
    </source>
</evidence>
<feature type="transmembrane region" description="Helical" evidence="5">
    <location>
        <begin position="107"/>
        <end position="134"/>
    </location>
</feature>
<protein>
    <recommendedName>
        <fullName evidence="8">RTA1 like protein</fullName>
    </recommendedName>
</protein>
<dbReference type="STRING" id="97972.A0A2V1EEJ3"/>
<sequence>IPLAIIGAIIFLGITAIYVWLFARYQAWYFWAILAYSVAVECAGFIARVVSVCNTANADLFIISYLTLLLAPSFMAAACYTTFGRLLWWVTPPECHNVRTLWPPTRFVTSLFICFDLGSFLIQLLGAGVVGTVYASKSLTAEDRQERIRAGLDVLKMGFALQLICFSLFVLVSARFL</sequence>
<name>A0A2V1EEJ3_9PLEO</name>
<accession>A0A2V1EEJ3</accession>
<evidence type="ECO:0008006" key="8">
    <source>
        <dbReference type="Google" id="ProtNLM"/>
    </source>
</evidence>
<evidence type="ECO:0000256" key="4">
    <source>
        <dbReference type="ARBA" id="ARBA00023136"/>
    </source>
</evidence>
<dbReference type="Proteomes" id="UP000244855">
    <property type="component" value="Unassembled WGS sequence"/>
</dbReference>
<dbReference type="Pfam" id="PF04479">
    <property type="entry name" value="RTA1"/>
    <property type="match status" value="1"/>
</dbReference>
<organism evidence="6 7">
    <name type="scientific">Periconia macrospinosa</name>
    <dbReference type="NCBI Taxonomy" id="97972"/>
    <lineage>
        <taxon>Eukaryota</taxon>
        <taxon>Fungi</taxon>
        <taxon>Dikarya</taxon>
        <taxon>Ascomycota</taxon>
        <taxon>Pezizomycotina</taxon>
        <taxon>Dothideomycetes</taxon>
        <taxon>Pleosporomycetidae</taxon>
        <taxon>Pleosporales</taxon>
        <taxon>Massarineae</taxon>
        <taxon>Periconiaceae</taxon>
        <taxon>Periconia</taxon>
    </lineage>
</organism>
<dbReference type="GO" id="GO:0016020">
    <property type="term" value="C:membrane"/>
    <property type="evidence" value="ECO:0007669"/>
    <property type="project" value="UniProtKB-SubCell"/>
</dbReference>
<keyword evidence="3 5" id="KW-1133">Transmembrane helix</keyword>
<dbReference type="InterPro" id="IPR007568">
    <property type="entry name" value="RTA1"/>
</dbReference>
<feature type="transmembrane region" description="Helical" evidence="5">
    <location>
        <begin position="62"/>
        <end position="83"/>
    </location>
</feature>
<evidence type="ECO:0000256" key="5">
    <source>
        <dbReference type="SAM" id="Phobius"/>
    </source>
</evidence>
<keyword evidence="2 5" id="KW-0812">Transmembrane</keyword>
<proteinExistence type="predicted"/>
<feature type="transmembrane region" description="Helical" evidence="5">
    <location>
        <begin position="29"/>
        <end position="50"/>
    </location>
</feature>
<reference evidence="6 7" key="1">
    <citation type="journal article" date="2018" name="Sci. Rep.">
        <title>Comparative genomics provides insights into the lifestyle and reveals functional heterogeneity of dark septate endophytic fungi.</title>
        <authorList>
            <person name="Knapp D.G."/>
            <person name="Nemeth J.B."/>
            <person name="Barry K."/>
            <person name="Hainaut M."/>
            <person name="Henrissat B."/>
            <person name="Johnson J."/>
            <person name="Kuo A."/>
            <person name="Lim J.H.P."/>
            <person name="Lipzen A."/>
            <person name="Nolan M."/>
            <person name="Ohm R.A."/>
            <person name="Tamas L."/>
            <person name="Grigoriev I.V."/>
            <person name="Spatafora J.W."/>
            <person name="Nagy L.G."/>
            <person name="Kovacs G.M."/>
        </authorList>
    </citation>
    <scope>NUCLEOTIDE SEQUENCE [LARGE SCALE GENOMIC DNA]</scope>
    <source>
        <strain evidence="6 7">DSE2036</strain>
    </source>
</reference>
<keyword evidence="4 5" id="KW-0472">Membrane</keyword>
<dbReference type="OrthoDB" id="3358017at2759"/>
<evidence type="ECO:0000256" key="1">
    <source>
        <dbReference type="ARBA" id="ARBA00004141"/>
    </source>
</evidence>
<feature type="non-terminal residue" evidence="6">
    <location>
        <position position="1"/>
    </location>
</feature>
<dbReference type="PANTHER" id="PTHR31465:SF28">
    <property type="entry name" value="DOMAIN PROTEIN, PUTATIVE-RELATED"/>
    <property type="match status" value="1"/>
</dbReference>
<feature type="transmembrane region" description="Helical" evidence="5">
    <location>
        <begin position="5"/>
        <end position="23"/>
    </location>
</feature>
<gene>
    <name evidence="6" type="ORF">DM02DRAFT_512445</name>
</gene>
<evidence type="ECO:0000313" key="6">
    <source>
        <dbReference type="EMBL" id="PVI07715.1"/>
    </source>
</evidence>
<evidence type="ECO:0000313" key="7">
    <source>
        <dbReference type="Proteomes" id="UP000244855"/>
    </source>
</evidence>
<keyword evidence="7" id="KW-1185">Reference proteome</keyword>
<dbReference type="AlphaFoldDB" id="A0A2V1EEJ3"/>
<feature type="transmembrane region" description="Helical" evidence="5">
    <location>
        <begin position="154"/>
        <end position="174"/>
    </location>
</feature>
<evidence type="ECO:0000256" key="3">
    <source>
        <dbReference type="ARBA" id="ARBA00022989"/>
    </source>
</evidence>